<reference evidence="10 11" key="1">
    <citation type="journal article" date="2024" name="Nat. Commun.">
        <title>Phylogenomics reveals the evolutionary origins of lichenization in chlorophyte algae.</title>
        <authorList>
            <person name="Puginier C."/>
            <person name="Libourel C."/>
            <person name="Otte J."/>
            <person name="Skaloud P."/>
            <person name="Haon M."/>
            <person name="Grisel S."/>
            <person name="Petersen M."/>
            <person name="Berrin J.G."/>
            <person name="Delaux P.M."/>
            <person name="Dal Grande F."/>
            <person name="Keller J."/>
        </authorList>
    </citation>
    <scope>NUCLEOTIDE SEQUENCE [LARGE SCALE GENOMIC DNA]</scope>
    <source>
        <strain evidence="10 11">SAG 2145</strain>
    </source>
</reference>
<keyword evidence="11" id="KW-1185">Reference proteome</keyword>
<name>A0AAW1Q2R3_9CHLO</name>
<dbReference type="HAMAP" id="MF_00972">
    <property type="entry name" value="tRNA_aden_deaminase"/>
    <property type="match status" value="1"/>
</dbReference>
<comment type="caution">
    <text evidence="10">The sequence shown here is derived from an EMBL/GenBank/DDBJ whole genome shotgun (WGS) entry which is preliminary data.</text>
</comment>
<keyword evidence="4" id="KW-0479">Metal-binding</keyword>
<dbReference type="InterPro" id="IPR028883">
    <property type="entry name" value="tRNA_aden_deaminase"/>
</dbReference>
<evidence type="ECO:0000256" key="6">
    <source>
        <dbReference type="ARBA" id="ARBA00022833"/>
    </source>
</evidence>
<evidence type="ECO:0000256" key="2">
    <source>
        <dbReference type="ARBA" id="ARBA00012740"/>
    </source>
</evidence>
<evidence type="ECO:0000256" key="4">
    <source>
        <dbReference type="ARBA" id="ARBA00022723"/>
    </source>
</evidence>
<dbReference type="Gene3D" id="3.40.140.10">
    <property type="entry name" value="Cytidine Deaminase, domain 2"/>
    <property type="match status" value="1"/>
</dbReference>
<dbReference type="AlphaFoldDB" id="A0AAW1Q2R3"/>
<dbReference type="InterPro" id="IPR058535">
    <property type="entry name" value="MafB19-deam"/>
</dbReference>
<dbReference type="InterPro" id="IPR002125">
    <property type="entry name" value="CMP_dCMP_dom"/>
</dbReference>
<keyword evidence="3" id="KW-0819">tRNA processing</keyword>
<protein>
    <recommendedName>
        <fullName evidence="2">tRNA(adenine(34)) deaminase</fullName>
        <ecNumber evidence="2">3.5.4.33</ecNumber>
    </recommendedName>
</protein>
<evidence type="ECO:0000256" key="5">
    <source>
        <dbReference type="ARBA" id="ARBA00022801"/>
    </source>
</evidence>
<dbReference type="PANTHER" id="PTHR11079">
    <property type="entry name" value="CYTOSINE DEAMINASE FAMILY MEMBER"/>
    <property type="match status" value="1"/>
</dbReference>
<comment type="cofactor">
    <cofactor evidence="1">
        <name>Zn(2+)</name>
        <dbReference type="ChEBI" id="CHEBI:29105"/>
    </cofactor>
</comment>
<evidence type="ECO:0000313" key="11">
    <source>
        <dbReference type="Proteomes" id="UP001438707"/>
    </source>
</evidence>
<dbReference type="EMBL" id="JALJOS010000081">
    <property type="protein sequence ID" value="KAK9816279.1"/>
    <property type="molecule type" value="Genomic_DNA"/>
</dbReference>
<dbReference type="PANTHER" id="PTHR11079:SF179">
    <property type="entry name" value="TRNA(ADENINE(34)) DEAMINASE, CHLOROPLASTIC"/>
    <property type="match status" value="1"/>
</dbReference>
<dbReference type="GO" id="GO:0002100">
    <property type="term" value="P:tRNA wobble adenosine to inosine editing"/>
    <property type="evidence" value="ECO:0007669"/>
    <property type="project" value="InterPro"/>
</dbReference>
<comment type="catalytic activity">
    <reaction evidence="7">
        <text>adenosine(34) in tRNA + H2O + H(+) = inosine(34) in tRNA + NH4(+)</text>
        <dbReference type="Rhea" id="RHEA:43168"/>
        <dbReference type="Rhea" id="RHEA-COMP:10373"/>
        <dbReference type="Rhea" id="RHEA-COMP:10374"/>
        <dbReference type="ChEBI" id="CHEBI:15377"/>
        <dbReference type="ChEBI" id="CHEBI:15378"/>
        <dbReference type="ChEBI" id="CHEBI:28938"/>
        <dbReference type="ChEBI" id="CHEBI:74411"/>
        <dbReference type="ChEBI" id="CHEBI:82852"/>
        <dbReference type="EC" id="3.5.4.33"/>
    </reaction>
</comment>
<evidence type="ECO:0000313" key="10">
    <source>
        <dbReference type="EMBL" id="KAK9816279.1"/>
    </source>
</evidence>
<dbReference type="EMBL" id="JALJOS010000082">
    <property type="protein sequence ID" value="KAK9816270.1"/>
    <property type="molecule type" value="Genomic_DNA"/>
</dbReference>
<evidence type="ECO:0000256" key="7">
    <source>
        <dbReference type="ARBA" id="ARBA00048045"/>
    </source>
</evidence>
<evidence type="ECO:0000259" key="8">
    <source>
        <dbReference type="PROSITE" id="PS51747"/>
    </source>
</evidence>
<dbReference type="GO" id="GO:0009507">
    <property type="term" value="C:chloroplast"/>
    <property type="evidence" value="ECO:0007669"/>
    <property type="project" value="TreeGrafter"/>
</dbReference>
<dbReference type="Proteomes" id="UP001438707">
    <property type="component" value="Unassembled WGS sequence"/>
</dbReference>
<dbReference type="Pfam" id="PF14437">
    <property type="entry name" value="MafB19-deam"/>
    <property type="match status" value="1"/>
</dbReference>
<proteinExistence type="inferred from homology"/>
<dbReference type="InterPro" id="IPR016193">
    <property type="entry name" value="Cytidine_deaminase-like"/>
</dbReference>
<sequence>MTEALAEARKAAAADEIPVGAVLVLDQRVVARAHNLTEKSQSPLAHAELLCLQEAAAELGAWRLMGACLYTTLEPCPMCAGAILQARLKSLVYGARSSRLGADGSWIALLPGSSSNGQSAKCHPFHLDLEVHGGILASQSAVLLKDFFKARRRRPLTRPCALHAMDISSIR</sequence>
<dbReference type="CDD" id="cd01285">
    <property type="entry name" value="nucleoside_deaminase"/>
    <property type="match status" value="1"/>
</dbReference>
<dbReference type="GO" id="GO:0052717">
    <property type="term" value="F:tRNA-specific adenosine-34 deaminase activity"/>
    <property type="evidence" value="ECO:0007669"/>
    <property type="project" value="UniProtKB-EC"/>
</dbReference>
<dbReference type="SUPFAM" id="SSF53927">
    <property type="entry name" value="Cytidine deaminase-like"/>
    <property type="match status" value="1"/>
</dbReference>
<evidence type="ECO:0000313" key="9">
    <source>
        <dbReference type="EMBL" id="KAK9816270.1"/>
    </source>
</evidence>
<accession>A0AAW1Q2R3</accession>
<evidence type="ECO:0000256" key="1">
    <source>
        <dbReference type="ARBA" id="ARBA00001947"/>
    </source>
</evidence>
<dbReference type="PROSITE" id="PS51747">
    <property type="entry name" value="CYT_DCMP_DEAMINASES_2"/>
    <property type="match status" value="1"/>
</dbReference>
<keyword evidence="5" id="KW-0378">Hydrolase</keyword>
<reference evidence="10" key="2">
    <citation type="submission" date="2024-04" db="EMBL/GenBank/DDBJ databases">
        <authorList>
            <person name="Dal Grande F."/>
            <person name="Keller J."/>
            <person name="Delaux P.-M."/>
        </authorList>
    </citation>
    <scope>NUCLEOTIDE SEQUENCE</scope>
    <source>
        <strain evidence="10">SAG 2145</strain>
    </source>
</reference>
<feature type="domain" description="CMP/dCMP-type deaminase" evidence="8">
    <location>
        <begin position="1"/>
        <end position="117"/>
    </location>
</feature>
<keyword evidence="6" id="KW-0862">Zinc</keyword>
<gene>
    <name evidence="9" type="ORF">WJX74_000344</name>
    <name evidence="10" type="ORF">WJX74_001682</name>
</gene>
<evidence type="ECO:0000256" key="3">
    <source>
        <dbReference type="ARBA" id="ARBA00022694"/>
    </source>
</evidence>
<organism evidence="10 11">
    <name type="scientific">Apatococcus lobatus</name>
    <dbReference type="NCBI Taxonomy" id="904363"/>
    <lineage>
        <taxon>Eukaryota</taxon>
        <taxon>Viridiplantae</taxon>
        <taxon>Chlorophyta</taxon>
        <taxon>core chlorophytes</taxon>
        <taxon>Trebouxiophyceae</taxon>
        <taxon>Chlorellales</taxon>
        <taxon>Chlorellaceae</taxon>
        <taxon>Apatococcus</taxon>
    </lineage>
</organism>
<dbReference type="GO" id="GO:0046872">
    <property type="term" value="F:metal ion binding"/>
    <property type="evidence" value="ECO:0007669"/>
    <property type="project" value="UniProtKB-KW"/>
</dbReference>
<dbReference type="EC" id="3.5.4.33" evidence="2"/>